<sequence>MIGRDTEGTYDARDGIIKVYTPANLSDETTKRNFDQQIVHEFVHLIIQRINPDVGHLKWLDEGTAYYATGQLEEEMQSKNRYFDIPTFEQFADPDYFDKAHGAAYFYSGLMVKYITDTFGPDTLNDIIRQPEQEHMEQLLSMPLDQFFTKWHDAMLNK</sequence>
<dbReference type="Proteomes" id="UP000609346">
    <property type="component" value="Unassembled WGS sequence"/>
</dbReference>
<accession>A0ABR8N387</accession>
<name>A0ABR8N387_9BACL</name>
<dbReference type="EMBL" id="JACXZA010000007">
    <property type="protein sequence ID" value="MBD3922006.1"/>
    <property type="molecule type" value="Genomic_DNA"/>
</dbReference>
<evidence type="ECO:0008006" key="3">
    <source>
        <dbReference type="Google" id="ProtNLM"/>
    </source>
</evidence>
<evidence type="ECO:0000313" key="1">
    <source>
        <dbReference type="EMBL" id="MBD3922006.1"/>
    </source>
</evidence>
<keyword evidence="2" id="KW-1185">Reference proteome</keyword>
<dbReference type="RefSeq" id="WP_191206300.1">
    <property type="nucleotide sequence ID" value="NZ_JACXZA010000007.1"/>
</dbReference>
<reference evidence="1 2" key="1">
    <citation type="submission" date="2020-09" db="EMBL/GenBank/DDBJ databases">
        <title>Paenibacillus sp. strain PR3 16S rRNA gene Genome sequencing and assembly.</title>
        <authorList>
            <person name="Kim J."/>
        </authorList>
    </citation>
    <scope>NUCLEOTIDE SEQUENCE [LARGE SCALE GENOMIC DNA]</scope>
    <source>
        <strain evidence="1 2">PR3</strain>
    </source>
</reference>
<protein>
    <recommendedName>
        <fullName evidence="3">Peptidase MA-like domain-containing protein</fullName>
    </recommendedName>
</protein>
<organism evidence="1 2">
    <name type="scientific">Paenibacillus terricola</name>
    <dbReference type="NCBI Taxonomy" id="2763503"/>
    <lineage>
        <taxon>Bacteria</taxon>
        <taxon>Bacillati</taxon>
        <taxon>Bacillota</taxon>
        <taxon>Bacilli</taxon>
        <taxon>Bacillales</taxon>
        <taxon>Paenibacillaceae</taxon>
        <taxon>Paenibacillus</taxon>
    </lineage>
</organism>
<gene>
    <name evidence="1" type="ORF">H8B09_24810</name>
</gene>
<evidence type="ECO:0000313" key="2">
    <source>
        <dbReference type="Proteomes" id="UP000609346"/>
    </source>
</evidence>
<proteinExistence type="predicted"/>
<comment type="caution">
    <text evidence="1">The sequence shown here is derived from an EMBL/GenBank/DDBJ whole genome shotgun (WGS) entry which is preliminary data.</text>
</comment>